<dbReference type="Pfam" id="PF00856">
    <property type="entry name" value="SET"/>
    <property type="match status" value="1"/>
</dbReference>
<evidence type="ECO:0000259" key="1">
    <source>
        <dbReference type="PROSITE" id="PS50280"/>
    </source>
</evidence>
<dbReference type="InterPro" id="IPR001214">
    <property type="entry name" value="SET_dom"/>
</dbReference>
<keyword evidence="3" id="KW-1185">Reference proteome</keyword>
<organism evidence="2 3">
    <name type="scientific">Symbiodinium natans</name>
    <dbReference type="NCBI Taxonomy" id="878477"/>
    <lineage>
        <taxon>Eukaryota</taxon>
        <taxon>Sar</taxon>
        <taxon>Alveolata</taxon>
        <taxon>Dinophyceae</taxon>
        <taxon>Suessiales</taxon>
        <taxon>Symbiodiniaceae</taxon>
        <taxon>Symbiodinium</taxon>
    </lineage>
</organism>
<name>A0A812TYT3_9DINO</name>
<dbReference type="PROSITE" id="PS50280">
    <property type="entry name" value="SET"/>
    <property type="match status" value="1"/>
</dbReference>
<dbReference type="SUPFAM" id="SSF82199">
    <property type="entry name" value="SET domain"/>
    <property type="match status" value="1"/>
</dbReference>
<dbReference type="OrthoDB" id="416178at2759"/>
<comment type="caution">
    <text evidence="2">The sequence shown here is derived from an EMBL/GenBank/DDBJ whole genome shotgun (WGS) entry which is preliminary data.</text>
</comment>
<dbReference type="SMART" id="SM00317">
    <property type="entry name" value="SET"/>
    <property type="match status" value="1"/>
</dbReference>
<dbReference type="Gene3D" id="2.170.270.10">
    <property type="entry name" value="SET domain"/>
    <property type="match status" value="1"/>
</dbReference>
<sequence length="302" mass="33570">MNFNGLTRTFSITRRPFAMPKRLGLSHITAASLVVLVCWQRWRFLCFVPSPGPSVSRRQSIRLSAASLGMGCLRDAHAASCEACCLKDWCACDHRVCDCQQILESNGFTVPQDASALGSSNDVEAWRKLRWRSANVPRFYPVSQEDIMVRNSTLKGAGQGVIARRNLPKGSVLPPYMGRLLTYREVGLREFNEGMEYTWCPLKNGAAMLNMTPQELLTGPQAADMAFCVDSRDFADATENPGRYVNGAKSRGQCELVNVKMCELGRVMYFRTTKAVAAGTELITNYGGDYWDFEGCGFVPAW</sequence>
<gene>
    <name evidence="2" type="ORF">SNAT2548_LOCUS31196</name>
</gene>
<dbReference type="InterPro" id="IPR046341">
    <property type="entry name" value="SET_dom_sf"/>
</dbReference>
<accession>A0A812TYT3</accession>
<reference evidence="2" key="1">
    <citation type="submission" date="2021-02" db="EMBL/GenBank/DDBJ databases">
        <authorList>
            <person name="Dougan E. K."/>
            <person name="Rhodes N."/>
            <person name="Thang M."/>
            <person name="Chan C."/>
        </authorList>
    </citation>
    <scope>NUCLEOTIDE SEQUENCE</scope>
</reference>
<dbReference type="Proteomes" id="UP000604046">
    <property type="component" value="Unassembled WGS sequence"/>
</dbReference>
<proteinExistence type="predicted"/>
<feature type="domain" description="SET" evidence="1">
    <location>
        <begin position="145"/>
        <end position="287"/>
    </location>
</feature>
<dbReference type="EMBL" id="CAJNDS010002645">
    <property type="protein sequence ID" value="CAE7555281.1"/>
    <property type="molecule type" value="Genomic_DNA"/>
</dbReference>
<dbReference type="AlphaFoldDB" id="A0A812TYT3"/>
<evidence type="ECO:0000313" key="2">
    <source>
        <dbReference type="EMBL" id="CAE7555281.1"/>
    </source>
</evidence>
<evidence type="ECO:0000313" key="3">
    <source>
        <dbReference type="Proteomes" id="UP000604046"/>
    </source>
</evidence>
<protein>
    <recommendedName>
        <fullName evidence="1">SET domain-containing protein</fullName>
    </recommendedName>
</protein>